<dbReference type="Proteomes" id="UP000593567">
    <property type="component" value="Unassembled WGS sequence"/>
</dbReference>
<comment type="caution">
    <text evidence="2">The sequence shown here is derived from an EMBL/GenBank/DDBJ whole genome shotgun (WGS) entry which is preliminary data.</text>
</comment>
<protein>
    <recommendedName>
        <fullName evidence="4">Secreted protein</fullName>
    </recommendedName>
</protein>
<reference evidence="2" key="1">
    <citation type="submission" date="2020-06" db="EMBL/GenBank/DDBJ databases">
        <title>Draft genome of Bugula neritina, a colonial animal packing powerful symbionts and potential medicines.</title>
        <authorList>
            <person name="Rayko M."/>
        </authorList>
    </citation>
    <scope>NUCLEOTIDE SEQUENCE [LARGE SCALE GENOMIC DNA]</scope>
    <source>
        <strain evidence="2">Kwan_BN1</strain>
    </source>
</reference>
<evidence type="ECO:0000313" key="2">
    <source>
        <dbReference type="EMBL" id="KAF6026978.1"/>
    </source>
</evidence>
<organism evidence="2 3">
    <name type="scientific">Bugula neritina</name>
    <name type="common">Brown bryozoan</name>
    <name type="synonym">Sertularia neritina</name>
    <dbReference type="NCBI Taxonomy" id="10212"/>
    <lineage>
        <taxon>Eukaryota</taxon>
        <taxon>Metazoa</taxon>
        <taxon>Spiralia</taxon>
        <taxon>Lophotrochozoa</taxon>
        <taxon>Bryozoa</taxon>
        <taxon>Gymnolaemata</taxon>
        <taxon>Cheilostomatida</taxon>
        <taxon>Flustrina</taxon>
        <taxon>Buguloidea</taxon>
        <taxon>Bugulidae</taxon>
        <taxon>Bugula</taxon>
    </lineage>
</organism>
<keyword evidence="3" id="KW-1185">Reference proteome</keyword>
<gene>
    <name evidence="2" type="ORF">EB796_014714</name>
</gene>
<feature type="chain" id="PRO_5029781896" description="Secreted protein" evidence="1">
    <location>
        <begin position="25"/>
        <end position="83"/>
    </location>
</feature>
<evidence type="ECO:0000313" key="3">
    <source>
        <dbReference type="Proteomes" id="UP000593567"/>
    </source>
</evidence>
<evidence type="ECO:0000256" key="1">
    <source>
        <dbReference type="SAM" id="SignalP"/>
    </source>
</evidence>
<evidence type="ECO:0008006" key="4">
    <source>
        <dbReference type="Google" id="ProtNLM"/>
    </source>
</evidence>
<accession>A0A7J7JNH9</accession>
<dbReference type="EMBL" id="VXIV02002170">
    <property type="protein sequence ID" value="KAF6026978.1"/>
    <property type="molecule type" value="Genomic_DNA"/>
</dbReference>
<name>A0A7J7JNH9_BUGNE</name>
<keyword evidence="1" id="KW-0732">Signal</keyword>
<feature type="signal peptide" evidence="1">
    <location>
        <begin position="1"/>
        <end position="24"/>
    </location>
</feature>
<dbReference type="AlphaFoldDB" id="A0A7J7JNH9"/>
<sequence length="83" mass="9911">MKIHIHTMLMCILMKKFLLMQWKSKSICLIYTHTFKVFKRVPQILKITGIHHPCLTVLSLLRVTKYVCFKIQSEHNFYASVCR</sequence>
<proteinExistence type="predicted"/>